<dbReference type="InterPro" id="IPR029058">
    <property type="entry name" value="AB_hydrolase_fold"/>
</dbReference>
<organism evidence="2 3">
    <name type="scientific">Sporomusa acidovorans (strain ATCC 49682 / DSM 3132 / Mol)</name>
    <dbReference type="NCBI Taxonomy" id="1123286"/>
    <lineage>
        <taxon>Bacteria</taxon>
        <taxon>Bacillati</taxon>
        <taxon>Bacillota</taxon>
        <taxon>Negativicutes</taxon>
        <taxon>Selenomonadales</taxon>
        <taxon>Sporomusaceae</taxon>
        <taxon>Sporomusa</taxon>
    </lineage>
</organism>
<dbReference type="Gene3D" id="3.40.50.1820">
    <property type="entry name" value="alpha/beta hydrolase"/>
    <property type="match status" value="1"/>
</dbReference>
<dbReference type="InterPro" id="IPR051044">
    <property type="entry name" value="MAG_DAG_Lipase"/>
</dbReference>
<dbReference type="EMBL" id="CP155571">
    <property type="protein sequence ID" value="XFO73989.1"/>
    <property type="molecule type" value="Genomic_DNA"/>
</dbReference>
<name>A0ABZ3J6H2_SPOA4</name>
<proteinExistence type="predicted"/>
<dbReference type="Proteomes" id="UP000216052">
    <property type="component" value="Chromosome"/>
</dbReference>
<dbReference type="PANTHER" id="PTHR11614">
    <property type="entry name" value="PHOSPHOLIPASE-RELATED"/>
    <property type="match status" value="1"/>
</dbReference>
<evidence type="ECO:0000313" key="3">
    <source>
        <dbReference type="Proteomes" id="UP000216052"/>
    </source>
</evidence>
<dbReference type="EC" id="3.1.1.1" evidence="2"/>
<dbReference type="GO" id="GO:0106435">
    <property type="term" value="F:carboxylesterase activity"/>
    <property type="evidence" value="ECO:0007669"/>
    <property type="project" value="UniProtKB-EC"/>
</dbReference>
<protein>
    <submittedName>
        <fullName evidence="2">Carboxylesterase</fullName>
        <ecNumber evidence="2">3.1.1.1</ecNumber>
    </submittedName>
</protein>
<keyword evidence="3" id="KW-1185">Reference proteome</keyword>
<dbReference type="InterPro" id="IPR022742">
    <property type="entry name" value="Hydrolase_4"/>
</dbReference>
<evidence type="ECO:0000313" key="2">
    <source>
        <dbReference type="EMBL" id="XFO73989.1"/>
    </source>
</evidence>
<dbReference type="Pfam" id="PF12146">
    <property type="entry name" value="Hydrolase_4"/>
    <property type="match status" value="1"/>
</dbReference>
<keyword evidence="2" id="KW-0378">Hydrolase</keyword>
<gene>
    <name evidence="2" type="primary">est</name>
    <name evidence="2" type="ORF">SPACI_040980</name>
</gene>
<reference evidence="2" key="1">
    <citation type="submission" date="2024-05" db="EMBL/GenBank/DDBJ databases">
        <title>Isolation and characterization of Sporomusa carbonis sp. nov., a carboxydotrophic hydrogenogen in the genus of Sporomusa isolated from a charcoal burning pile.</title>
        <authorList>
            <person name="Boeer T."/>
            <person name="Rosenbaum F."/>
            <person name="Eysell L."/>
            <person name="Mueller V."/>
            <person name="Daniel R."/>
            <person name="Poehlein A."/>
        </authorList>
    </citation>
    <scope>NUCLEOTIDE SEQUENCE [LARGE SCALE GENOMIC DNA]</scope>
    <source>
        <strain evidence="2">DSM 3132</strain>
    </source>
</reference>
<evidence type="ECO:0000259" key="1">
    <source>
        <dbReference type="Pfam" id="PF12146"/>
    </source>
</evidence>
<dbReference type="SUPFAM" id="SSF53474">
    <property type="entry name" value="alpha/beta-Hydrolases"/>
    <property type="match status" value="1"/>
</dbReference>
<accession>A0ABZ3J6H2</accession>
<dbReference type="RefSeq" id="WP_093798024.1">
    <property type="nucleotide sequence ID" value="NZ_CP155571.1"/>
</dbReference>
<dbReference type="PIRSF" id="PIRSF017388">
    <property type="entry name" value="Esterase_lipase"/>
    <property type="match status" value="1"/>
</dbReference>
<dbReference type="InterPro" id="IPR012354">
    <property type="entry name" value="Esterase_lipase"/>
</dbReference>
<feature type="domain" description="Serine aminopeptidase S33" evidence="1">
    <location>
        <begin position="19"/>
        <end position="229"/>
    </location>
</feature>
<sequence length="253" mass="28214">MAIIPGAEPFYLPGGKTGILLVHGFTGAPSEMRLAGEYLNHLGYTIFAPRLSGHGTTPEDMAKTIWPHWYSSVEDGYHVLRSSCSNIAAVGLSMGGLLVLKLASEYPVSKLAVLSAPIYIANKRLPLLPFYRVFTNYVAKKRKRLPNVAEQYSINYERTPLNSLNSLLKLIRHVDALLPFITVPTLVVQSKKEHTVEPVSAQYIYNKLGSTDKKLLWLQKSGHIVTLDTEREYVFQELGRFLAGDEKRGALNE</sequence>